<organism evidence="2 3">
    <name type="scientific">Euplotes crassus</name>
    <dbReference type="NCBI Taxonomy" id="5936"/>
    <lineage>
        <taxon>Eukaryota</taxon>
        <taxon>Sar</taxon>
        <taxon>Alveolata</taxon>
        <taxon>Ciliophora</taxon>
        <taxon>Intramacronucleata</taxon>
        <taxon>Spirotrichea</taxon>
        <taxon>Hypotrichia</taxon>
        <taxon>Euplotida</taxon>
        <taxon>Euplotidae</taxon>
        <taxon>Moneuplotes</taxon>
    </lineage>
</organism>
<dbReference type="AlphaFoldDB" id="A0AAD1XW94"/>
<dbReference type="EMBL" id="CAMPGE010021945">
    <property type="protein sequence ID" value="CAI2380039.1"/>
    <property type="molecule type" value="Genomic_DNA"/>
</dbReference>
<accession>A0AAD1XW94</accession>
<proteinExistence type="predicted"/>
<reference evidence="2" key="1">
    <citation type="submission" date="2023-07" db="EMBL/GenBank/DDBJ databases">
        <authorList>
            <consortium name="AG Swart"/>
            <person name="Singh M."/>
            <person name="Singh A."/>
            <person name="Seah K."/>
            <person name="Emmerich C."/>
        </authorList>
    </citation>
    <scope>NUCLEOTIDE SEQUENCE</scope>
    <source>
        <strain evidence="2">DP1</strain>
    </source>
</reference>
<evidence type="ECO:0000313" key="3">
    <source>
        <dbReference type="Proteomes" id="UP001295684"/>
    </source>
</evidence>
<gene>
    <name evidence="2" type="ORF">ECRASSUSDP1_LOCUS21465</name>
</gene>
<keyword evidence="1" id="KW-1133">Transmembrane helix</keyword>
<evidence type="ECO:0000256" key="1">
    <source>
        <dbReference type="SAM" id="Phobius"/>
    </source>
</evidence>
<feature type="transmembrane region" description="Helical" evidence="1">
    <location>
        <begin position="55"/>
        <end position="78"/>
    </location>
</feature>
<sequence length="90" mass="10173">MSLKENSNFEIVCIRVISFSGVAFQPDFSCNSCIPSWQLRSMVTSSCRSSSRVKIWFFSISLIIANKALSSFLPHLLWTIPVNFLLLVVL</sequence>
<keyword evidence="3" id="KW-1185">Reference proteome</keyword>
<comment type="caution">
    <text evidence="2">The sequence shown here is derived from an EMBL/GenBank/DDBJ whole genome shotgun (WGS) entry which is preliminary data.</text>
</comment>
<keyword evidence="1" id="KW-0812">Transmembrane</keyword>
<protein>
    <submittedName>
        <fullName evidence="2">Uncharacterized protein</fullName>
    </submittedName>
</protein>
<name>A0AAD1XW94_EUPCR</name>
<evidence type="ECO:0000313" key="2">
    <source>
        <dbReference type="EMBL" id="CAI2380039.1"/>
    </source>
</evidence>
<dbReference type="Proteomes" id="UP001295684">
    <property type="component" value="Unassembled WGS sequence"/>
</dbReference>
<keyword evidence="1" id="KW-0472">Membrane</keyword>